<name>A0ABQ5KRP6_9EUKA</name>
<keyword evidence="3" id="KW-1185">Reference proteome</keyword>
<dbReference type="Proteomes" id="UP001057375">
    <property type="component" value="Unassembled WGS sequence"/>
</dbReference>
<feature type="compositionally biased region" description="Polar residues" evidence="1">
    <location>
        <begin position="21"/>
        <end position="47"/>
    </location>
</feature>
<evidence type="ECO:0000313" key="2">
    <source>
        <dbReference type="EMBL" id="GKT35148.1"/>
    </source>
</evidence>
<organism evidence="2 3">
    <name type="scientific">Aduncisulcus paluster</name>
    <dbReference type="NCBI Taxonomy" id="2918883"/>
    <lineage>
        <taxon>Eukaryota</taxon>
        <taxon>Metamonada</taxon>
        <taxon>Carpediemonas-like organisms</taxon>
        <taxon>Aduncisulcus</taxon>
    </lineage>
</organism>
<feature type="region of interest" description="Disordered" evidence="1">
    <location>
        <begin position="21"/>
        <end position="65"/>
    </location>
</feature>
<accession>A0ABQ5KRP6</accession>
<evidence type="ECO:0000256" key="1">
    <source>
        <dbReference type="SAM" id="MobiDB-lite"/>
    </source>
</evidence>
<proteinExistence type="predicted"/>
<dbReference type="EMBL" id="BQXS01003708">
    <property type="protein sequence ID" value="GKT35148.1"/>
    <property type="molecule type" value="Genomic_DNA"/>
</dbReference>
<reference evidence="2" key="1">
    <citation type="submission" date="2022-03" db="EMBL/GenBank/DDBJ databases">
        <title>Draft genome sequence of Aduncisulcus paluster, a free-living microaerophilic Fornicata.</title>
        <authorList>
            <person name="Yuyama I."/>
            <person name="Kume K."/>
            <person name="Tamura T."/>
            <person name="Inagaki Y."/>
            <person name="Hashimoto T."/>
        </authorList>
    </citation>
    <scope>NUCLEOTIDE SEQUENCE</scope>
    <source>
        <strain evidence="2">NY0171</strain>
    </source>
</reference>
<feature type="non-terminal residue" evidence="2">
    <location>
        <position position="241"/>
    </location>
</feature>
<protein>
    <submittedName>
        <fullName evidence="2">Uncharacterized protein</fullName>
    </submittedName>
</protein>
<comment type="caution">
    <text evidence="2">The sequence shown here is derived from an EMBL/GenBank/DDBJ whole genome shotgun (WGS) entry which is preliminary data.</text>
</comment>
<gene>
    <name evidence="2" type="ORF">ADUPG1_002934</name>
</gene>
<evidence type="ECO:0000313" key="3">
    <source>
        <dbReference type="Proteomes" id="UP001057375"/>
    </source>
</evidence>
<sequence>KPVVNTVKSVDAVHSVKQNVSTVSSVNPKDSVSSVRPENSASGGSQSVREKESQKEEEEDDSDSTARIERLLRDWDLPDEDRIGYFFLGKEYEAGKERIDRERSEHVLKVVAQKEAKRRESEARLIPKKPREVSETVSAPDVKALVEEERTRAAFEVMGEDLTVKLDETLKGVEHVTDEDRERFGNSIAGVKETKCYFDVIISMLLVVGDLFSGLDEYPANVGKFRIELSDPDVVVSEPFR</sequence>
<feature type="non-terminal residue" evidence="2">
    <location>
        <position position="1"/>
    </location>
</feature>